<organism evidence="1 2">
    <name type="scientific">Sphingobacterium zhuxiongii</name>
    <dbReference type="NCBI Taxonomy" id="2662364"/>
    <lineage>
        <taxon>Bacteria</taxon>
        <taxon>Pseudomonadati</taxon>
        <taxon>Bacteroidota</taxon>
        <taxon>Sphingobacteriia</taxon>
        <taxon>Sphingobacteriales</taxon>
        <taxon>Sphingobacteriaceae</taxon>
        <taxon>Sphingobacterium</taxon>
    </lineage>
</organism>
<protein>
    <recommendedName>
        <fullName evidence="3">Helix-turn-helix domain-containing protein</fullName>
    </recommendedName>
</protein>
<accession>A0A5Q0QFT6</accession>
<dbReference type="AlphaFoldDB" id="A0A5Q0QFT6"/>
<evidence type="ECO:0000313" key="2">
    <source>
        <dbReference type="Proteomes" id="UP000326921"/>
    </source>
</evidence>
<proteinExistence type="predicted"/>
<evidence type="ECO:0000313" key="1">
    <source>
        <dbReference type="EMBL" id="QGA26698.1"/>
    </source>
</evidence>
<sequence>MEQVIFVQIKLSDLQDMIKKAVDDGVKDSFEKFVEPEPVLIDGDEMCAKFGVTHGTLQKWRDRKEIPFIQIGAVIRYDFNKIIKIKETKRKR</sequence>
<dbReference type="InterPro" id="IPR009061">
    <property type="entry name" value="DNA-bd_dom_put_sf"/>
</dbReference>
<dbReference type="RefSeq" id="WP_153511548.1">
    <property type="nucleotide sequence ID" value="NZ_CP045652.1"/>
</dbReference>
<dbReference type="SUPFAM" id="SSF46955">
    <property type="entry name" value="Putative DNA-binding domain"/>
    <property type="match status" value="1"/>
</dbReference>
<dbReference type="EMBL" id="CP045652">
    <property type="protein sequence ID" value="QGA26698.1"/>
    <property type="molecule type" value="Genomic_DNA"/>
</dbReference>
<evidence type="ECO:0008006" key="3">
    <source>
        <dbReference type="Google" id="ProtNLM"/>
    </source>
</evidence>
<reference evidence="1 2" key="1">
    <citation type="submission" date="2019-10" db="EMBL/GenBank/DDBJ databases">
        <authorList>
            <person name="Dong K."/>
        </authorList>
    </citation>
    <scope>NUCLEOTIDE SEQUENCE [LARGE SCALE GENOMIC DNA]</scope>
    <source>
        <strain evidence="2">dk4302</strain>
    </source>
</reference>
<dbReference type="KEGG" id="sphe:GFH32_10325"/>
<gene>
    <name evidence="1" type="ORF">GFH32_10325</name>
</gene>
<dbReference type="Proteomes" id="UP000326921">
    <property type="component" value="Chromosome"/>
</dbReference>
<keyword evidence="2" id="KW-1185">Reference proteome</keyword>
<name>A0A5Q0QFT6_9SPHI</name>